<dbReference type="AlphaFoldDB" id="A0A9D4PXS3"/>
<gene>
    <name evidence="1" type="ORF">HPB52_022541</name>
</gene>
<sequence length="125" mass="13669">MKGGPLVDTGFVAELQYILHGYLVGDVRYENLDALRLGSRGSEGLQAAYDLVVGHVARHVQASDACDLSCYRGKLGYSGTKAETTSFQQDLNRLYRVNADLKVESIVVLNAVNFWDADQCFHGVG</sequence>
<dbReference type="Proteomes" id="UP000821837">
    <property type="component" value="Unassembled WGS sequence"/>
</dbReference>
<proteinExistence type="predicted"/>
<name>A0A9D4PXS3_RHISA</name>
<organism evidence="1 2">
    <name type="scientific">Rhipicephalus sanguineus</name>
    <name type="common">Brown dog tick</name>
    <name type="synonym">Ixodes sanguineus</name>
    <dbReference type="NCBI Taxonomy" id="34632"/>
    <lineage>
        <taxon>Eukaryota</taxon>
        <taxon>Metazoa</taxon>
        <taxon>Ecdysozoa</taxon>
        <taxon>Arthropoda</taxon>
        <taxon>Chelicerata</taxon>
        <taxon>Arachnida</taxon>
        <taxon>Acari</taxon>
        <taxon>Parasitiformes</taxon>
        <taxon>Ixodida</taxon>
        <taxon>Ixodoidea</taxon>
        <taxon>Ixodidae</taxon>
        <taxon>Rhipicephalinae</taxon>
        <taxon>Rhipicephalus</taxon>
        <taxon>Rhipicephalus</taxon>
    </lineage>
</organism>
<protein>
    <submittedName>
        <fullName evidence="1">Uncharacterized protein</fullName>
    </submittedName>
</protein>
<dbReference type="EMBL" id="JABSTV010001250">
    <property type="protein sequence ID" value="KAH7957744.1"/>
    <property type="molecule type" value="Genomic_DNA"/>
</dbReference>
<keyword evidence="2" id="KW-1185">Reference proteome</keyword>
<evidence type="ECO:0000313" key="2">
    <source>
        <dbReference type="Proteomes" id="UP000821837"/>
    </source>
</evidence>
<evidence type="ECO:0000313" key="1">
    <source>
        <dbReference type="EMBL" id="KAH7957744.1"/>
    </source>
</evidence>
<accession>A0A9D4PXS3</accession>
<reference evidence="1" key="2">
    <citation type="submission" date="2021-09" db="EMBL/GenBank/DDBJ databases">
        <authorList>
            <person name="Jia N."/>
            <person name="Wang J."/>
            <person name="Shi W."/>
            <person name="Du L."/>
            <person name="Sun Y."/>
            <person name="Zhan W."/>
            <person name="Jiang J."/>
            <person name="Wang Q."/>
            <person name="Zhang B."/>
            <person name="Ji P."/>
            <person name="Sakyi L.B."/>
            <person name="Cui X."/>
            <person name="Yuan T."/>
            <person name="Jiang B."/>
            <person name="Yang W."/>
            <person name="Lam T.T.-Y."/>
            <person name="Chang Q."/>
            <person name="Ding S."/>
            <person name="Wang X."/>
            <person name="Zhu J."/>
            <person name="Ruan X."/>
            <person name="Zhao L."/>
            <person name="Wei J."/>
            <person name="Que T."/>
            <person name="Du C."/>
            <person name="Cheng J."/>
            <person name="Dai P."/>
            <person name="Han X."/>
            <person name="Huang E."/>
            <person name="Gao Y."/>
            <person name="Liu J."/>
            <person name="Shao H."/>
            <person name="Ye R."/>
            <person name="Li L."/>
            <person name="Wei W."/>
            <person name="Wang X."/>
            <person name="Wang C."/>
            <person name="Huo Q."/>
            <person name="Li W."/>
            <person name="Guo W."/>
            <person name="Chen H."/>
            <person name="Chen S."/>
            <person name="Zhou L."/>
            <person name="Zhou L."/>
            <person name="Ni X."/>
            <person name="Tian J."/>
            <person name="Zhou Y."/>
            <person name="Sheng Y."/>
            <person name="Liu T."/>
            <person name="Pan Y."/>
            <person name="Xia L."/>
            <person name="Li J."/>
            <person name="Zhao F."/>
            <person name="Cao W."/>
        </authorList>
    </citation>
    <scope>NUCLEOTIDE SEQUENCE</scope>
    <source>
        <strain evidence="1">Rsan-2018</strain>
        <tissue evidence="1">Larvae</tissue>
    </source>
</reference>
<comment type="caution">
    <text evidence="1">The sequence shown here is derived from an EMBL/GenBank/DDBJ whole genome shotgun (WGS) entry which is preliminary data.</text>
</comment>
<reference evidence="1" key="1">
    <citation type="journal article" date="2020" name="Cell">
        <title>Large-Scale Comparative Analyses of Tick Genomes Elucidate Their Genetic Diversity and Vector Capacities.</title>
        <authorList>
            <consortium name="Tick Genome and Microbiome Consortium (TIGMIC)"/>
            <person name="Jia N."/>
            <person name="Wang J."/>
            <person name="Shi W."/>
            <person name="Du L."/>
            <person name="Sun Y."/>
            <person name="Zhan W."/>
            <person name="Jiang J.F."/>
            <person name="Wang Q."/>
            <person name="Zhang B."/>
            <person name="Ji P."/>
            <person name="Bell-Sakyi L."/>
            <person name="Cui X.M."/>
            <person name="Yuan T.T."/>
            <person name="Jiang B.G."/>
            <person name="Yang W.F."/>
            <person name="Lam T.T."/>
            <person name="Chang Q.C."/>
            <person name="Ding S.J."/>
            <person name="Wang X.J."/>
            <person name="Zhu J.G."/>
            <person name="Ruan X.D."/>
            <person name="Zhao L."/>
            <person name="Wei J.T."/>
            <person name="Ye R.Z."/>
            <person name="Que T.C."/>
            <person name="Du C.H."/>
            <person name="Zhou Y.H."/>
            <person name="Cheng J.X."/>
            <person name="Dai P.F."/>
            <person name="Guo W.B."/>
            <person name="Han X.H."/>
            <person name="Huang E.J."/>
            <person name="Li L.F."/>
            <person name="Wei W."/>
            <person name="Gao Y.C."/>
            <person name="Liu J.Z."/>
            <person name="Shao H.Z."/>
            <person name="Wang X."/>
            <person name="Wang C.C."/>
            <person name="Yang T.C."/>
            <person name="Huo Q.B."/>
            <person name="Li W."/>
            <person name="Chen H.Y."/>
            <person name="Chen S.E."/>
            <person name="Zhou L.G."/>
            <person name="Ni X.B."/>
            <person name="Tian J.H."/>
            <person name="Sheng Y."/>
            <person name="Liu T."/>
            <person name="Pan Y.S."/>
            <person name="Xia L.Y."/>
            <person name="Li J."/>
            <person name="Zhao F."/>
            <person name="Cao W.C."/>
        </authorList>
    </citation>
    <scope>NUCLEOTIDE SEQUENCE</scope>
    <source>
        <strain evidence="1">Rsan-2018</strain>
    </source>
</reference>